<comment type="caution">
    <text evidence="7">The sequence shown here is derived from an EMBL/GenBank/DDBJ whole genome shotgun (WGS) entry which is preliminary data.</text>
</comment>
<keyword evidence="5" id="KW-0472">Membrane</keyword>
<dbReference type="AlphaFoldDB" id="A0A369Z0K6"/>
<name>A0A369Z0K6_HAEPA</name>
<organism evidence="7 8">
    <name type="scientific">Haemophilus parainfluenzae</name>
    <dbReference type="NCBI Taxonomy" id="729"/>
    <lineage>
        <taxon>Bacteria</taxon>
        <taxon>Pseudomonadati</taxon>
        <taxon>Pseudomonadota</taxon>
        <taxon>Gammaproteobacteria</taxon>
        <taxon>Pasteurellales</taxon>
        <taxon>Pasteurellaceae</taxon>
        <taxon>Haemophilus</taxon>
    </lineage>
</organism>
<dbReference type="EMBL" id="QEPW01000015">
    <property type="protein sequence ID" value="RDE89747.1"/>
    <property type="molecule type" value="Genomic_DNA"/>
</dbReference>
<sequence length="185" mass="21098">MMSVVAGIVVVTLAFTISMYNKLVMRRNQVSSVEASVDVQLKRRYDLLPNLVATAKEYMSHERSLLERIVTLRESAKLAHTTSEKFQLNNEISGVLRHLQVRLENYPDLKANQNLMQIQTVLSDVEEQISAARRTYNSAVEEYNNAVEMFPSNLIANLFNFQKGTFFDIPQNEAEVPNVGNLFKQ</sequence>
<dbReference type="GO" id="GO:0016020">
    <property type="term" value="C:membrane"/>
    <property type="evidence" value="ECO:0007669"/>
    <property type="project" value="UniProtKB-SubCell"/>
</dbReference>
<dbReference type="SUPFAM" id="SSF140478">
    <property type="entry name" value="LemA-like"/>
    <property type="match status" value="1"/>
</dbReference>
<evidence type="ECO:0000256" key="4">
    <source>
        <dbReference type="ARBA" id="ARBA00022989"/>
    </source>
</evidence>
<keyword evidence="4" id="KW-1133">Transmembrane helix</keyword>
<dbReference type="RefSeq" id="WP_111315818.1">
    <property type="nucleotide sequence ID" value="NZ_QEPW01000015.1"/>
</dbReference>
<accession>A0A369Z0K6</accession>
<evidence type="ECO:0000313" key="7">
    <source>
        <dbReference type="EMBL" id="RDE89747.1"/>
    </source>
</evidence>
<evidence type="ECO:0000313" key="8">
    <source>
        <dbReference type="Proteomes" id="UP000253910"/>
    </source>
</evidence>
<dbReference type="Proteomes" id="UP000253910">
    <property type="component" value="Unassembled WGS sequence"/>
</dbReference>
<evidence type="ECO:0000256" key="5">
    <source>
        <dbReference type="ARBA" id="ARBA00023136"/>
    </source>
</evidence>
<reference evidence="7 8" key="1">
    <citation type="submission" date="2018-05" db="EMBL/GenBank/DDBJ databases">
        <title>Draft Genome Sequences for a Diverse set of 7 Haemophilus Species.</title>
        <authorList>
            <person name="Nichols M."/>
            <person name="Topaz N."/>
            <person name="Wang X."/>
            <person name="Wang X."/>
            <person name="Boxrud D."/>
        </authorList>
    </citation>
    <scope>NUCLEOTIDE SEQUENCE [LARGE SCALE GENOMIC DNA]</scope>
    <source>
        <strain evidence="7 8">C2008001710</strain>
    </source>
</reference>
<dbReference type="InterPro" id="IPR023353">
    <property type="entry name" value="LemA-like_dom_sf"/>
</dbReference>
<proteinExistence type="inferred from homology"/>
<dbReference type="PANTHER" id="PTHR34478">
    <property type="entry name" value="PROTEIN LEMA"/>
    <property type="match status" value="1"/>
</dbReference>
<evidence type="ECO:0000256" key="3">
    <source>
        <dbReference type="ARBA" id="ARBA00022692"/>
    </source>
</evidence>
<comment type="subcellular location">
    <subcellularLocation>
        <location evidence="1">Membrane</location>
        <topology evidence="1">Single-pass membrane protein</topology>
    </subcellularLocation>
</comment>
<feature type="coiled-coil region" evidence="6">
    <location>
        <begin position="115"/>
        <end position="142"/>
    </location>
</feature>
<gene>
    <name evidence="7" type="ORF">DPV87_08245</name>
</gene>
<evidence type="ECO:0000256" key="2">
    <source>
        <dbReference type="ARBA" id="ARBA00008854"/>
    </source>
</evidence>
<dbReference type="PANTHER" id="PTHR34478:SF1">
    <property type="entry name" value="PROTEIN LEMA"/>
    <property type="match status" value="1"/>
</dbReference>
<keyword evidence="3" id="KW-0812">Transmembrane</keyword>
<dbReference type="Pfam" id="PF04011">
    <property type="entry name" value="LemA"/>
    <property type="match status" value="1"/>
</dbReference>
<protein>
    <submittedName>
        <fullName evidence="7">LemA family protein</fullName>
    </submittedName>
</protein>
<dbReference type="InterPro" id="IPR007156">
    <property type="entry name" value="MamQ_LemA"/>
</dbReference>
<keyword evidence="6" id="KW-0175">Coiled coil</keyword>
<evidence type="ECO:0000256" key="1">
    <source>
        <dbReference type="ARBA" id="ARBA00004167"/>
    </source>
</evidence>
<comment type="similarity">
    <text evidence="2">Belongs to the LemA family.</text>
</comment>
<evidence type="ECO:0000256" key="6">
    <source>
        <dbReference type="SAM" id="Coils"/>
    </source>
</evidence>
<dbReference type="Gene3D" id="1.20.1440.20">
    <property type="entry name" value="LemA-like domain"/>
    <property type="match status" value="1"/>
</dbReference>